<evidence type="ECO:0000256" key="3">
    <source>
        <dbReference type="ARBA" id="ARBA00022801"/>
    </source>
</evidence>
<dbReference type="InterPro" id="IPR051792">
    <property type="entry name" value="GGT_bact"/>
</dbReference>
<dbReference type="GO" id="GO:0006751">
    <property type="term" value="P:glutathione catabolic process"/>
    <property type="evidence" value="ECO:0007669"/>
    <property type="project" value="InterPro"/>
</dbReference>
<evidence type="ECO:0000313" key="6">
    <source>
        <dbReference type="EMBL" id="SVB53568.1"/>
    </source>
</evidence>
<dbReference type="InterPro" id="IPR043137">
    <property type="entry name" value="GGT_ssub_C"/>
</dbReference>
<reference evidence="6" key="1">
    <citation type="submission" date="2018-05" db="EMBL/GenBank/DDBJ databases">
        <authorList>
            <person name="Lanie J.A."/>
            <person name="Ng W.-L."/>
            <person name="Kazmierczak K.M."/>
            <person name="Andrzejewski T.M."/>
            <person name="Davidsen T.M."/>
            <person name="Wayne K.J."/>
            <person name="Tettelin H."/>
            <person name="Glass J.I."/>
            <person name="Rusch D."/>
            <person name="Podicherti R."/>
            <person name="Tsui H.-C.T."/>
            <person name="Winkler M.E."/>
        </authorList>
    </citation>
    <scope>NUCLEOTIDE SEQUENCE</scope>
</reference>
<gene>
    <name evidence="6" type="ORF">METZ01_LOCUS206422</name>
</gene>
<dbReference type="PANTHER" id="PTHR43199:SF1">
    <property type="entry name" value="GLUTATHIONE HYDROLASE PROENZYME"/>
    <property type="match status" value="1"/>
</dbReference>
<evidence type="ECO:0000256" key="5">
    <source>
        <dbReference type="ARBA" id="ARBA00023315"/>
    </source>
</evidence>
<name>A0A382ESB2_9ZZZZ</name>
<accession>A0A382ESB2</accession>
<dbReference type="InterPro" id="IPR055262">
    <property type="entry name" value="GGT_CS"/>
</dbReference>
<comment type="similarity">
    <text evidence="1">Belongs to the gamma-glutamyltransferase family.</text>
</comment>
<keyword evidence="3" id="KW-0378">Hydrolase</keyword>
<dbReference type="AlphaFoldDB" id="A0A382ESB2"/>
<dbReference type="NCBIfam" id="TIGR00066">
    <property type="entry name" value="g_glut_trans"/>
    <property type="match status" value="1"/>
</dbReference>
<dbReference type="PRINTS" id="PR01210">
    <property type="entry name" value="GGTRANSPTASE"/>
</dbReference>
<evidence type="ECO:0000256" key="4">
    <source>
        <dbReference type="ARBA" id="ARBA00023145"/>
    </source>
</evidence>
<dbReference type="Pfam" id="PF01019">
    <property type="entry name" value="G_glu_transpept"/>
    <property type="match status" value="1"/>
</dbReference>
<dbReference type="SUPFAM" id="SSF56235">
    <property type="entry name" value="N-terminal nucleophile aminohydrolases (Ntn hydrolases)"/>
    <property type="match status" value="1"/>
</dbReference>
<keyword evidence="5" id="KW-0012">Acyltransferase</keyword>
<dbReference type="PANTHER" id="PTHR43199">
    <property type="entry name" value="GLUTATHIONE HYDROLASE"/>
    <property type="match status" value="1"/>
</dbReference>
<dbReference type="InterPro" id="IPR029055">
    <property type="entry name" value="Ntn_hydrolases_N"/>
</dbReference>
<dbReference type="EMBL" id="UINC01046050">
    <property type="protein sequence ID" value="SVB53568.1"/>
    <property type="molecule type" value="Genomic_DNA"/>
</dbReference>
<evidence type="ECO:0000256" key="1">
    <source>
        <dbReference type="ARBA" id="ARBA00009381"/>
    </source>
</evidence>
<dbReference type="GO" id="GO:0036374">
    <property type="term" value="F:glutathione hydrolase activity"/>
    <property type="evidence" value="ECO:0007669"/>
    <property type="project" value="InterPro"/>
</dbReference>
<dbReference type="InterPro" id="IPR043138">
    <property type="entry name" value="GGT_lsub"/>
</dbReference>
<feature type="non-terminal residue" evidence="6">
    <location>
        <position position="411"/>
    </location>
</feature>
<dbReference type="Gene3D" id="3.60.20.40">
    <property type="match status" value="1"/>
</dbReference>
<dbReference type="PROSITE" id="PS00462">
    <property type="entry name" value="G_GLU_TRANSPEPTIDASE"/>
    <property type="match status" value="1"/>
</dbReference>
<evidence type="ECO:0008006" key="7">
    <source>
        <dbReference type="Google" id="ProtNLM"/>
    </source>
</evidence>
<protein>
    <recommendedName>
        <fullName evidence="7">Gamma-glutamyltransferase</fullName>
    </recommendedName>
</protein>
<keyword evidence="2" id="KW-0808">Transferase</keyword>
<evidence type="ECO:0000256" key="2">
    <source>
        <dbReference type="ARBA" id="ARBA00022679"/>
    </source>
</evidence>
<dbReference type="GO" id="GO:0016746">
    <property type="term" value="F:acyltransferase activity"/>
    <property type="evidence" value="ECO:0007669"/>
    <property type="project" value="UniProtKB-KW"/>
</dbReference>
<keyword evidence="4" id="KW-0865">Zymogen</keyword>
<proteinExistence type="inferred from homology"/>
<dbReference type="Gene3D" id="1.10.246.130">
    <property type="match status" value="1"/>
</dbReference>
<dbReference type="InterPro" id="IPR000101">
    <property type="entry name" value="GGT_peptidase"/>
</dbReference>
<sequence length="411" mass="45104">MKKYVLLLITIISSLYASSPNPIFAENGMVVSTSKHASEAGGSILKKGGNAIDAAAAVGFALAVTRPENGNLGGGGFIISTTSDGKIFTQDHREKAPGRSHRDMFLDNNGSVIPGMSLVSRASSGVPGTVHGLLSAWSDHGSGNIGLQQLLLPAIRLAEKGFLLSHYQAEFFNSYKENLLLNKAAAKIFIRKDKKQWKQGDRIIQKDLAKTLKRIAKYGTAGFYKGVTADLIVKEMQKSNGLITKYDLEKYSSVYREPVIGTFRDIEIISMGPPSSGGLLLIHMLNALENFEIDTLGWNSTDYVHLLTEIEKRAYADRAQHLGDPDYWNNPRNMFLSKNYAKKRSSNISMKKFTPSKHVFSGTFNENENTETTHYSVVDKDGNAVAITTTLNTNFGNKHVVEGAGFFLNNE</sequence>
<organism evidence="6">
    <name type="scientific">marine metagenome</name>
    <dbReference type="NCBI Taxonomy" id="408172"/>
    <lineage>
        <taxon>unclassified sequences</taxon>
        <taxon>metagenomes</taxon>
        <taxon>ecological metagenomes</taxon>
    </lineage>
</organism>